<organism evidence="1 2">
    <name type="scientific">Lachnospira intestinalis</name>
    <dbReference type="NCBI Taxonomy" id="3133158"/>
    <lineage>
        <taxon>Bacteria</taxon>
        <taxon>Bacillati</taxon>
        <taxon>Bacillota</taxon>
        <taxon>Clostridia</taxon>
        <taxon>Lachnospirales</taxon>
        <taxon>Lachnospiraceae</taxon>
        <taxon>Lachnospira</taxon>
    </lineage>
</organism>
<evidence type="ECO:0000313" key="1">
    <source>
        <dbReference type="EMBL" id="MEQ2554072.1"/>
    </source>
</evidence>
<name>A0ABV1H3W4_9FIRM</name>
<comment type="caution">
    <text evidence="1">The sequence shown here is derived from an EMBL/GenBank/DDBJ whole genome shotgun (WGS) entry which is preliminary data.</text>
</comment>
<dbReference type="EMBL" id="JBBMFS010000002">
    <property type="protein sequence ID" value="MEQ2554072.1"/>
    <property type="molecule type" value="Genomic_DNA"/>
</dbReference>
<accession>A0ABV1H3W4</accession>
<proteinExistence type="predicted"/>
<keyword evidence="2" id="KW-1185">Reference proteome</keyword>
<dbReference type="Proteomes" id="UP001546774">
    <property type="component" value="Unassembled WGS sequence"/>
</dbReference>
<reference evidence="1" key="1">
    <citation type="submission" date="2024-03" db="EMBL/GenBank/DDBJ databases">
        <title>Human intestinal bacterial collection.</title>
        <authorList>
            <person name="Pauvert C."/>
            <person name="Hitch T.C.A."/>
            <person name="Clavel T."/>
        </authorList>
    </citation>
    <scope>NUCLEOTIDE SEQUENCE [LARGE SCALE GENOMIC DNA]</scope>
    <source>
        <strain evidence="1">CLA-AA-H89B</strain>
    </source>
</reference>
<evidence type="ECO:0000313" key="2">
    <source>
        <dbReference type="Proteomes" id="UP001546774"/>
    </source>
</evidence>
<protein>
    <submittedName>
        <fullName evidence="1">Uncharacterized protein</fullName>
    </submittedName>
</protein>
<gene>
    <name evidence="1" type="ORF">WMO37_03455</name>
</gene>
<sequence length="94" mass="10954">MKKKKEAILESKCILEQTESSMVNYGGAYSNFALAEKSGSFLDKKKRHVFIFKINNSIKEFDVNEMIYNKYDEQSFGILEYSGKNFIDFSEIKK</sequence>